<comment type="subcellular location">
    <subcellularLocation>
        <location evidence="1">Cell membrane</location>
    </subcellularLocation>
</comment>
<dbReference type="FunFam" id="2.40.70.10:FF:000060">
    <property type="entry name" value="Aspartic-type endopeptidase ctsD"/>
    <property type="match status" value="1"/>
</dbReference>
<dbReference type="AlphaFoldDB" id="A0A0C2YFX2"/>
<reference evidence="15" key="2">
    <citation type="submission" date="2015-01" db="EMBL/GenBank/DDBJ databases">
        <title>Evolutionary Origins and Diversification of the Mycorrhizal Mutualists.</title>
        <authorList>
            <consortium name="DOE Joint Genome Institute"/>
            <consortium name="Mycorrhizal Genomics Consortium"/>
            <person name="Kohler A."/>
            <person name="Kuo A."/>
            <person name="Nagy L.G."/>
            <person name="Floudas D."/>
            <person name="Copeland A."/>
            <person name="Barry K.W."/>
            <person name="Cichocki N."/>
            <person name="Veneault-Fourrey C."/>
            <person name="LaButti K."/>
            <person name="Lindquist E.A."/>
            <person name="Lipzen A."/>
            <person name="Lundell T."/>
            <person name="Morin E."/>
            <person name="Murat C."/>
            <person name="Riley R."/>
            <person name="Ohm R."/>
            <person name="Sun H."/>
            <person name="Tunlid A."/>
            <person name="Henrissat B."/>
            <person name="Grigoriev I.V."/>
            <person name="Hibbett D.S."/>
            <person name="Martin F."/>
        </authorList>
    </citation>
    <scope>NUCLEOTIDE SEQUENCE [LARGE SCALE GENOMIC DNA]</scope>
    <source>
        <strain evidence="15">h7</strain>
    </source>
</reference>
<evidence type="ECO:0000256" key="10">
    <source>
        <dbReference type="PIRSR" id="PIRSR601461-1"/>
    </source>
</evidence>
<keyword evidence="9" id="KW-0449">Lipoprotein</keyword>
<name>A0A0C2YFX2_HEBCY</name>
<accession>A0A0C2YFX2</accession>
<evidence type="ECO:0000313" key="15">
    <source>
        <dbReference type="Proteomes" id="UP000053424"/>
    </source>
</evidence>
<dbReference type="CDD" id="cd05471">
    <property type="entry name" value="pepsin_like"/>
    <property type="match status" value="1"/>
</dbReference>
<evidence type="ECO:0000256" key="4">
    <source>
        <dbReference type="ARBA" id="ARBA00022670"/>
    </source>
</evidence>
<evidence type="ECO:0000256" key="6">
    <source>
        <dbReference type="ARBA" id="ARBA00022801"/>
    </source>
</evidence>
<evidence type="ECO:0000259" key="13">
    <source>
        <dbReference type="PROSITE" id="PS51767"/>
    </source>
</evidence>
<dbReference type="EMBL" id="KN831784">
    <property type="protein sequence ID" value="KIM39982.1"/>
    <property type="molecule type" value="Genomic_DNA"/>
</dbReference>
<evidence type="ECO:0000256" key="1">
    <source>
        <dbReference type="ARBA" id="ARBA00004236"/>
    </source>
</evidence>
<dbReference type="InterPro" id="IPR021109">
    <property type="entry name" value="Peptidase_aspartic_dom_sf"/>
</dbReference>
<keyword evidence="11" id="KW-1015">Disulfide bond</keyword>
<keyword evidence="7" id="KW-0472">Membrane</keyword>
<dbReference type="InterPro" id="IPR001461">
    <property type="entry name" value="Aspartic_peptidase_A1"/>
</dbReference>
<comment type="similarity">
    <text evidence="2 12">Belongs to the peptidase A1 family.</text>
</comment>
<evidence type="ECO:0000256" key="3">
    <source>
        <dbReference type="ARBA" id="ARBA00022475"/>
    </source>
</evidence>
<dbReference type="PANTHER" id="PTHR47966:SF75">
    <property type="entry name" value="ENDOPEPTIDASE (CTSD), PUTATIVE (AFU_ORTHOLOGUE AFUA_4G07040)-RELATED"/>
    <property type="match status" value="1"/>
</dbReference>
<feature type="domain" description="Peptidase A1" evidence="13">
    <location>
        <begin position="135"/>
        <end position="453"/>
    </location>
</feature>
<dbReference type="Gene3D" id="2.40.70.10">
    <property type="entry name" value="Acid Proteases"/>
    <property type="match status" value="2"/>
</dbReference>
<evidence type="ECO:0000256" key="9">
    <source>
        <dbReference type="ARBA" id="ARBA00023288"/>
    </source>
</evidence>
<evidence type="ECO:0000256" key="5">
    <source>
        <dbReference type="ARBA" id="ARBA00022750"/>
    </source>
</evidence>
<dbReference type="GO" id="GO:0006508">
    <property type="term" value="P:proteolysis"/>
    <property type="evidence" value="ECO:0007669"/>
    <property type="project" value="UniProtKB-KW"/>
</dbReference>
<dbReference type="SUPFAM" id="SSF50630">
    <property type="entry name" value="Acid proteases"/>
    <property type="match status" value="1"/>
</dbReference>
<feature type="active site" evidence="10">
    <location>
        <position position="343"/>
    </location>
</feature>
<evidence type="ECO:0000256" key="2">
    <source>
        <dbReference type="ARBA" id="ARBA00007447"/>
    </source>
</evidence>
<evidence type="ECO:0000256" key="12">
    <source>
        <dbReference type="RuleBase" id="RU000454"/>
    </source>
</evidence>
<dbReference type="HOGENOM" id="CLU_013253_1_1_1"/>
<dbReference type="OrthoDB" id="2747330at2759"/>
<evidence type="ECO:0000256" key="8">
    <source>
        <dbReference type="ARBA" id="ARBA00023180"/>
    </source>
</evidence>
<feature type="disulfide bond" evidence="11">
    <location>
        <begin position="166"/>
        <end position="174"/>
    </location>
</feature>
<dbReference type="Pfam" id="PF00026">
    <property type="entry name" value="Asp"/>
    <property type="match status" value="1"/>
</dbReference>
<dbReference type="InterPro" id="IPR001969">
    <property type="entry name" value="Aspartic_peptidase_AS"/>
</dbReference>
<dbReference type="InterPro" id="IPR033121">
    <property type="entry name" value="PEPTIDASE_A1"/>
</dbReference>
<dbReference type="InterPro" id="IPR034164">
    <property type="entry name" value="Pepsin-like_dom"/>
</dbReference>
<protein>
    <recommendedName>
        <fullName evidence="13">Peptidase A1 domain-containing protein</fullName>
    </recommendedName>
</protein>
<sequence>MPLKRVEQARGLHPQIRLQQNINHGMRRLARMTGREAPSSSSLEQNLVKRVQAVEGTEALERRFNRMGVPRREVVLEKRFSRYGVPARQKPGSASLISLKQGKKAAAAAPDVSKANTPTGNNSLGLDIEAQDVGYLATVQIGTPPRDFSILMDSGSADFWVGAENCQSDAGGGCGNHKFLGAQSSSSFQDTGAPFSVTYGTGQVSGNIIKDNIAIAGLALDAQTFGVATSESVDFSSNTTPFDGLMGLAQATISQQRTPTPVDSLATAGLIPDSIVSFKISRLADNLNDGEITFGGLDDTKFDPKTLITVPNVNQQGFWEAALDAATVDGTDTGLTGRTAILDTGTTLLVVPAADAVTLHKQIQGAQSDGQGGFTIPCTTNASVALTFGGQEFTIDPRDMAFQPVDPNNPQGDCISGITSGSVGGAKEWLVGDVFLKNAYFSTDTSKNTVSLAKLV</sequence>
<feature type="active site" evidence="10">
    <location>
        <position position="153"/>
    </location>
</feature>
<keyword evidence="15" id="KW-1185">Reference proteome</keyword>
<gene>
    <name evidence="14" type="ORF">M413DRAFT_19672</name>
</gene>
<keyword evidence="8" id="KW-0325">Glycoprotein</keyword>
<proteinExistence type="inferred from homology"/>
<evidence type="ECO:0000256" key="11">
    <source>
        <dbReference type="PIRSR" id="PIRSR601461-2"/>
    </source>
</evidence>
<dbReference type="PANTHER" id="PTHR47966">
    <property type="entry name" value="BETA-SITE APP-CLEAVING ENZYME, ISOFORM A-RELATED"/>
    <property type="match status" value="1"/>
</dbReference>
<dbReference type="PRINTS" id="PR00792">
    <property type="entry name" value="PEPSIN"/>
</dbReference>
<evidence type="ECO:0000313" key="14">
    <source>
        <dbReference type="EMBL" id="KIM39982.1"/>
    </source>
</evidence>
<dbReference type="Proteomes" id="UP000053424">
    <property type="component" value="Unassembled WGS sequence"/>
</dbReference>
<dbReference type="PROSITE" id="PS00141">
    <property type="entry name" value="ASP_PROTEASE"/>
    <property type="match status" value="1"/>
</dbReference>
<reference evidence="14 15" key="1">
    <citation type="submission" date="2014-04" db="EMBL/GenBank/DDBJ databases">
        <authorList>
            <consortium name="DOE Joint Genome Institute"/>
            <person name="Kuo A."/>
            <person name="Gay G."/>
            <person name="Dore J."/>
            <person name="Kohler A."/>
            <person name="Nagy L.G."/>
            <person name="Floudas D."/>
            <person name="Copeland A."/>
            <person name="Barry K.W."/>
            <person name="Cichocki N."/>
            <person name="Veneault-Fourrey C."/>
            <person name="LaButti K."/>
            <person name="Lindquist E.A."/>
            <person name="Lipzen A."/>
            <person name="Lundell T."/>
            <person name="Morin E."/>
            <person name="Murat C."/>
            <person name="Sun H."/>
            <person name="Tunlid A."/>
            <person name="Henrissat B."/>
            <person name="Grigoriev I.V."/>
            <person name="Hibbett D.S."/>
            <person name="Martin F."/>
            <person name="Nordberg H.P."/>
            <person name="Cantor M.N."/>
            <person name="Hua S.X."/>
        </authorList>
    </citation>
    <scope>NUCLEOTIDE SEQUENCE [LARGE SCALE GENOMIC DNA]</scope>
    <source>
        <strain evidence="15">h7</strain>
    </source>
</reference>
<dbReference type="FunFam" id="2.40.70.10:FF:000008">
    <property type="entry name" value="Cathepsin D"/>
    <property type="match status" value="1"/>
</dbReference>
<dbReference type="GO" id="GO:0005886">
    <property type="term" value="C:plasma membrane"/>
    <property type="evidence" value="ECO:0007669"/>
    <property type="project" value="UniProtKB-SubCell"/>
</dbReference>
<keyword evidence="3" id="KW-1003">Cell membrane</keyword>
<dbReference type="PROSITE" id="PS51767">
    <property type="entry name" value="PEPTIDASE_A1"/>
    <property type="match status" value="1"/>
</dbReference>
<keyword evidence="5 12" id="KW-0064">Aspartyl protease</keyword>
<dbReference type="GO" id="GO:0004190">
    <property type="term" value="F:aspartic-type endopeptidase activity"/>
    <property type="evidence" value="ECO:0007669"/>
    <property type="project" value="UniProtKB-KW"/>
</dbReference>
<evidence type="ECO:0000256" key="7">
    <source>
        <dbReference type="ARBA" id="ARBA00023136"/>
    </source>
</evidence>
<keyword evidence="4 12" id="KW-0645">Protease</keyword>
<keyword evidence="6 12" id="KW-0378">Hydrolase</keyword>
<organism evidence="14 15">
    <name type="scientific">Hebeloma cylindrosporum</name>
    <dbReference type="NCBI Taxonomy" id="76867"/>
    <lineage>
        <taxon>Eukaryota</taxon>
        <taxon>Fungi</taxon>
        <taxon>Dikarya</taxon>
        <taxon>Basidiomycota</taxon>
        <taxon>Agaricomycotina</taxon>
        <taxon>Agaricomycetes</taxon>
        <taxon>Agaricomycetidae</taxon>
        <taxon>Agaricales</taxon>
        <taxon>Agaricineae</taxon>
        <taxon>Hymenogastraceae</taxon>
        <taxon>Hebeloma</taxon>
    </lineage>
</organism>
<dbReference type="STRING" id="686832.A0A0C2YFX2"/>